<dbReference type="AlphaFoldDB" id="A0A432ZK90"/>
<dbReference type="SUPFAM" id="SSF51182">
    <property type="entry name" value="RmlC-like cupins"/>
    <property type="match status" value="1"/>
</dbReference>
<reference evidence="3 4" key="1">
    <citation type="journal article" date="2011" name="Front. Microbiol.">
        <title>Genomic signatures of strain selection and enhancement in Bacillus atrophaeus var. globigii, a historical biowarfare simulant.</title>
        <authorList>
            <person name="Gibbons H.S."/>
            <person name="Broomall S.M."/>
            <person name="McNew L.A."/>
            <person name="Daligault H."/>
            <person name="Chapman C."/>
            <person name="Bruce D."/>
            <person name="Karavis M."/>
            <person name="Krepps M."/>
            <person name="McGregor P.A."/>
            <person name="Hong C."/>
            <person name="Park K.H."/>
            <person name="Akmal A."/>
            <person name="Feldman A."/>
            <person name="Lin J.S."/>
            <person name="Chang W.E."/>
            <person name="Higgs B.W."/>
            <person name="Demirev P."/>
            <person name="Lindquist J."/>
            <person name="Liem A."/>
            <person name="Fochler E."/>
            <person name="Read T.D."/>
            <person name="Tapia R."/>
            <person name="Johnson S."/>
            <person name="Bishop-Lilly K.A."/>
            <person name="Detter C."/>
            <person name="Han C."/>
            <person name="Sozhamannan S."/>
            <person name="Rosenzweig C.N."/>
            <person name="Skowronski E.W."/>
        </authorList>
    </citation>
    <scope>NUCLEOTIDE SEQUENCE [LARGE SCALE GENOMIC DNA]</scope>
    <source>
        <strain evidence="3 4">PIT1</strain>
    </source>
</reference>
<dbReference type="InterPro" id="IPR036291">
    <property type="entry name" value="NAD(P)-bd_dom_sf"/>
</dbReference>
<feature type="domain" description="NAD-dependent epimerase/dehydratase" evidence="1">
    <location>
        <begin position="4"/>
        <end position="197"/>
    </location>
</feature>
<dbReference type="Pfam" id="PF01370">
    <property type="entry name" value="Epimerase"/>
    <property type="match status" value="1"/>
</dbReference>
<dbReference type="OrthoDB" id="9801056at2"/>
<sequence length="384" mass="43142">MKLLITGANGFVGKNLTVHLDEMSDVDYVTFTRQNTLDDLPALLEGVDCVVHLAGVNRPETEDEFAKGNADLTQALISKVESVKESTGRAIPIIYLSSIQAERDNPYGNSKLNAEKAVTEYGARNDVVVRVYRLTNVFGKWCRPNYNSMVATFCHNICRDLPIQINDESAEVKLVYVDDVCAELVRIARQMSANQASKEVKYGEVEPLYTATVGEIAQALSDFKASRTSLVTERVGDGFTRKLYSTYVSYLPTESFSYKVPQYGDERGVFVEMLKTKDSGQFSFFTAHPGITRGGHYHHTKNEKFLVIKGKARFCFRHMATDEFYELFTDGDTLEIVETAPGWSHDITNVGDDEMIVMLWANEIFDRENPDTYAAPVQPPELKQ</sequence>
<dbReference type="Pfam" id="PF14667">
    <property type="entry name" value="Polysacc_synt_C"/>
    <property type="match status" value="1"/>
</dbReference>
<dbReference type="Gene3D" id="3.40.50.720">
    <property type="entry name" value="NAD(P)-binding Rossmann-like Domain"/>
    <property type="match status" value="1"/>
</dbReference>
<accession>A0A432ZK90</accession>
<dbReference type="SUPFAM" id="SSF51735">
    <property type="entry name" value="NAD(P)-binding Rossmann-fold domains"/>
    <property type="match status" value="1"/>
</dbReference>
<dbReference type="InterPro" id="IPR050177">
    <property type="entry name" value="Lipid_A_modif_metabolic_enz"/>
</dbReference>
<dbReference type="RefSeq" id="WP_126826609.1">
    <property type="nucleotide sequence ID" value="NZ_PIQG01000002.1"/>
</dbReference>
<dbReference type="InterPro" id="IPR011051">
    <property type="entry name" value="RmlC_Cupin_sf"/>
</dbReference>
<dbReference type="PANTHER" id="PTHR43245:SF55">
    <property type="entry name" value="NAD(P)-BINDING DOMAIN-CONTAINING PROTEIN"/>
    <property type="match status" value="1"/>
</dbReference>
<keyword evidence="4" id="KW-1185">Reference proteome</keyword>
<dbReference type="Gene3D" id="2.60.120.10">
    <property type="entry name" value="Jelly Rolls"/>
    <property type="match status" value="1"/>
</dbReference>
<evidence type="ECO:0000313" key="4">
    <source>
        <dbReference type="Proteomes" id="UP000288279"/>
    </source>
</evidence>
<name>A0A432ZK90_9GAMM</name>
<dbReference type="NCBIfam" id="NF047837">
    <property type="entry name" value="UDPAcbARedWbcJ"/>
    <property type="match status" value="1"/>
</dbReference>
<comment type="caution">
    <text evidence="3">The sequence shown here is derived from an EMBL/GenBank/DDBJ whole genome shotgun (WGS) entry which is preliminary data.</text>
</comment>
<dbReference type="Proteomes" id="UP000288279">
    <property type="component" value="Unassembled WGS sequence"/>
</dbReference>
<gene>
    <name evidence="3" type="ORF">CWI83_05035</name>
</gene>
<evidence type="ECO:0000259" key="2">
    <source>
        <dbReference type="Pfam" id="PF14667"/>
    </source>
</evidence>
<organism evidence="3 4">
    <name type="scientific">Pseudidiomarina taiwanensis</name>
    <dbReference type="NCBI Taxonomy" id="337250"/>
    <lineage>
        <taxon>Bacteria</taxon>
        <taxon>Pseudomonadati</taxon>
        <taxon>Pseudomonadota</taxon>
        <taxon>Gammaproteobacteria</taxon>
        <taxon>Alteromonadales</taxon>
        <taxon>Idiomarinaceae</taxon>
        <taxon>Pseudidiomarina</taxon>
    </lineage>
</organism>
<protein>
    <submittedName>
        <fullName evidence="3">Capsular biosynthesis protein</fullName>
    </submittedName>
</protein>
<evidence type="ECO:0000313" key="3">
    <source>
        <dbReference type="EMBL" id="RUO78396.1"/>
    </source>
</evidence>
<dbReference type="InterPro" id="IPR014710">
    <property type="entry name" value="RmlC-like_jellyroll"/>
</dbReference>
<dbReference type="PANTHER" id="PTHR43245">
    <property type="entry name" value="BIFUNCTIONAL POLYMYXIN RESISTANCE PROTEIN ARNA"/>
    <property type="match status" value="1"/>
</dbReference>
<dbReference type="InterPro" id="IPR001509">
    <property type="entry name" value="Epimerase_deHydtase"/>
</dbReference>
<proteinExistence type="predicted"/>
<feature type="domain" description="Capsular polysaccharide assembling protein CapF C-terminal" evidence="2">
    <location>
        <begin position="264"/>
        <end position="373"/>
    </location>
</feature>
<dbReference type="CDD" id="cd07007">
    <property type="entry name" value="cupin_CapF-like_C"/>
    <property type="match status" value="1"/>
</dbReference>
<evidence type="ECO:0000259" key="1">
    <source>
        <dbReference type="Pfam" id="PF01370"/>
    </source>
</evidence>
<dbReference type="EMBL" id="PIQG01000002">
    <property type="protein sequence ID" value="RUO78396.1"/>
    <property type="molecule type" value="Genomic_DNA"/>
</dbReference>
<dbReference type="InterPro" id="IPR029303">
    <property type="entry name" value="CapF_C"/>
</dbReference>